<dbReference type="EMBL" id="KI669492">
    <property type="protein sequence ID" value="OCF38069.1"/>
    <property type="molecule type" value="Genomic_DNA"/>
</dbReference>
<keyword evidence="2" id="KW-1185">Reference proteome</keyword>
<sequence length="147" mass="15826">MVSLKPPKTSNLHHVTFHFYKSAVLLSVPSNTSIKTLKETLISALQPLSNTLPSSSLSNPIISPADLTPADIQLWESKEVVEGQEGQGSIRNIEEGDSGVGSRSVNALGWGRWKSVFVSFKNADGTFGEPVYTVPDVEDEEPDGSEA</sequence>
<name>A0A1B9H482_9TREE</name>
<dbReference type="OrthoDB" id="2574887at2759"/>
<protein>
    <submittedName>
        <fullName evidence="1">Uncharacterized protein</fullName>
    </submittedName>
</protein>
<evidence type="ECO:0000313" key="2">
    <source>
        <dbReference type="Proteomes" id="UP000092666"/>
    </source>
</evidence>
<dbReference type="Proteomes" id="UP000092666">
    <property type="component" value="Unassembled WGS sequence"/>
</dbReference>
<gene>
    <name evidence="1" type="ORF">I316_00293</name>
</gene>
<accession>A0A1B9H482</accession>
<reference evidence="2" key="2">
    <citation type="submission" date="2013-12" db="EMBL/GenBank/DDBJ databases">
        <title>Evolution of pathogenesis and genome organization in the Tremellales.</title>
        <authorList>
            <person name="Cuomo C."/>
            <person name="Litvintseva A."/>
            <person name="Heitman J."/>
            <person name="Chen Y."/>
            <person name="Sun S."/>
            <person name="Springer D."/>
            <person name="Dromer F."/>
            <person name="Young S."/>
            <person name="Zeng Q."/>
            <person name="Chapman S."/>
            <person name="Gujja S."/>
            <person name="Saif S."/>
            <person name="Birren B."/>
        </authorList>
    </citation>
    <scope>NUCLEOTIDE SEQUENCE [LARGE SCALE GENOMIC DNA]</scope>
    <source>
        <strain evidence="2">BCC8398</strain>
    </source>
</reference>
<organism evidence="1 2">
    <name type="scientific">Kwoniella heveanensis BCC8398</name>
    <dbReference type="NCBI Taxonomy" id="1296120"/>
    <lineage>
        <taxon>Eukaryota</taxon>
        <taxon>Fungi</taxon>
        <taxon>Dikarya</taxon>
        <taxon>Basidiomycota</taxon>
        <taxon>Agaricomycotina</taxon>
        <taxon>Tremellomycetes</taxon>
        <taxon>Tremellales</taxon>
        <taxon>Cryptococcaceae</taxon>
        <taxon>Kwoniella</taxon>
    </lineage>
</organism>
<dbReference type="AlphaFoldDB" id="A0A1B9H482"/>
<proteinExistence type="predicted"/>
<reference evidence="1 2" key="1">
    <citation type="submission" date="2013-07" db="EMBL/GenBank/DDBJ databases">
        <title>The Genome Sequence of Cryptococcus heveanensis BCC8398.</title>
        <authorList>
            <consortium name="The Broad Institute Genome Sequencing Platform"/>
            <person name="Cuomo C."/>
            <person name="Litvintseva A."/>
            <person name="Chen Y."/>
            <person name="Heitman J."/>
            <person name="Sun S."/>
            <person name="Springer D."/>
            <person name="Dromer F."/>
            <person name="Young S.K."/>
            <person name="Zeng Q."/>
            <person name="Gargeya S."/>
            <person name="Fitzgerald M."/>
            <person name="Abouelleil A."/>
            <person name="Alvarado L."/>
            <person name="Berlin A.M."/>
            <person name="Chapman S.B."/>
            <person name="Dewar J."/>
            <person name="Goldberg J."/>
            <person name="Griggs A."/>
            <person name="Gujja S."/>
            <person name="Hansen M."/>
            <person name="Howarth C."/>
            <person name="Imamovic A."/>
            <person name="Larimer J."/>
            <person name="McCowan C."/>
            <person name="Murphy C."/>
            <person name="Pearson M."/>
            <person name="Priest M."/>
            <person name="Roberts A."/>
            <person name="Saif S."/>
            <person name="Shea T."/>
            <person name="Sykes S."/>
            <person name="Wortman J."/>
            <person name="Nusbaum C."/>
            <person name="Birren B."/>
        </authorList>
    </citation>
    <scope>NUCLEOTIDE SEQUENCE [LARGE SCALE GENOMIC DNA]</scope>
    <source>
        <strain evidence="1 2">BCC8398</strain>
    </source>
</reference>
<evidence type="ECO:0000313" key="1">
    <source>
        <dbReference type="EMBL" id="OCF38069.1"/>
    </source>
</evidence>